<gene>
    <name evidence="1" type="ORF">GQ602_006005</name>
</gene>
<protein>
    <submittedName>
        <fullName evidence="1">Uncharacterized protein</fullName>
    </submittedName>
</protein>
<dbReference type="AlphaFoldDB" id="A0A8H4Q2I1"/>
<comment type="caution">
    <text evidence="1">The sequence shown here is derived from an EMBL/GenBank/DDBJ whole genome shotgun (WGS) entry which is preliminary data.</text>
</comment>
<evidence type="ECO:0000313" key="1">
    <source>
        <dbReference type="EMBL" id="KAF4582861.1"/>
    </source>
</evidence>
<keyword evidence="2" id="KW-1185">Reference proteome</keyword>
<dbReference type="EMBL" id="JAACLJ010000007">
    <property type="protein sequence ID" value="KAF4582861.1"/>
    <property type="molecule type" value="Genomic_DNA"/>
</dbReference>
<organism evidence="1 2">
    <name type="scientific">Ophiocordyceps camponoti-floridani</name>
    <dbReference type="NCBI Taxonomy" id="2030778"/>
    <lineage>
        <taxon>Eukaryota</taxon>
        <taxon>Fungi</taxon>
        <taxon>Dikarya</taxon>
        <taxon>Ascomycota</taxon>
        <taxon>Pezizomycotina</taxon>
        <taxon>Sordariomycetes</taxon>
        <taxon>Hypocreomycetidae</taxon>
        <taxon>Hypocreales</taxon>
        <taxon>Ophiocordycipitaceae</taxon>
        <taxon>Ophiocordyceps</taxon>
    </lineage>
</organism>
<reference evidence="1 2" key="1">
    <citation type="journal article" date="2020" name="G3 (Bethesda)">
        <title>Genetic Underpinnings of Host Manipulation by Ophiocordyceps as Revealed by Comparative Transcriptomics.</title>
        <authorList>
            <person name="Will I."/>
            <person name="Das B."/>
            <person name="Trinh T."/>
            <person name="Brachmann A."/>
            <person name="Ohm R.A."/>
            <person name="de Bekker C."/>
        </authorList>
    </citation>
    <scope>NUCLEOTIDE SEQUENCE [LARGE SCALE GENOMIC DNA]</scope>
    <source>
        <strain evidence="1 2">EC05</strain>
    </source>
</reference>
<dbReference type="Proteomes" id="UP000562929">
    <property type="component" value="Unassembled WGS sequence"/>
</dbReference>
<accession>A0A8H4Q2I1</accession>
<proteinExistence type="predicted"/>
<name>A0A8H4Q2I1_9HYPO</name>
<sequence length="111" mass="12417">MTTVNLSKLGILTGPFRQQQHASQFINRQMQSVPRRLFNKSNKTTMQHGIESRLEQVNHLHQPTVQIVNLRRSSGFDVLQHRAAVVGRASDEVVESRAEGFRGEARVGGGV</sequence>
<evidence type="ECO:0000313" key="2">
    <source>
        <dbReference type="Proteomes" id="UP000562929"/>
    </source>
</evidence>